<dbReference type="PANTHER" id="PTHR39452">
    <property type="entry name" value="CHEY-P PHOSPHATASE CHEX"/>
    <property type="match status" value="1"/>
</dbReference>
<keyword evidence="1" id="KW-0145">Chemotaxis</keyword>
<gene>
    <name evidence="3" type="ORF">EBO34_00570</name>
</gene>
<keyword evidence="4" id="KW-1185">Reference proteome</keyword>
<evidence type="ECO:0000313" key="4">
    <source>
        <dbReference type="Proteomes" id="UP000278746"/>
    </source>
</evidence>
<proteinExistence type="predicted"/>
<comment type="caution">
    <text evidence="3">The sequence shown here is derived from an EMBL/GenBank/DDBJ whole genome shotgun (WGS) entry which is preliminary data.</text>
</comment>
<accession>A0A3M7TY57</accession>
<dbReference type="SUPFAM" id="SSF103039">
    <property type="entry name" value="CheC-like"/>
    <property type="match status" value="1"/>
</dbReference>
<dbReference type="RefSeq" id="WP_122898412.1">
    <property type="nucleotide sequence ID" value="NZ_RHIB01000001.1"/>
</dbReference>
<organism evidence="3 4">
    <name type="scientific">Alteribacter keqinensis</name>
    <dbReference type="NCBI Taxonomy" id="2483800"/>
    <lineage>
        <taxon>Bacteria</taxon>
        <taxon>Bacillati</taxon>
        <taxon>Bacillota</taxon>
        <taxon>Bacilli</taxon>
        <taxon>Bacillales</taxon>
        <taxon>Bacillaceae</taxon>
        <taxon>Alteribacter</taxon>
    </lineage>
</organism>
<feature type="domain" description="Chemotaxis phosphatase CheX-like" evidence="2">
    <location>
        <begin position="42"/>
        <end position="135"/>
    </location>
</feature>
<evidence type="ECO:0000256" key="1">
    <source>
        <dbReference type="ARBA" id="ARBA00022500"/>
    </source>
</evidence>
<dbReference type="OrthoDB" id="9788100at2"/>
<dbReference type="AlphaFoldDB" id="A0A3M7TY57"/>
<dbReference type="Pfam" id="PF13690">
    <property type="entry name" value="CheX"/>
    <property type="match status" value="1"/>
</dbReference>
<sequence>MKVNHVNAVCRAAKGILSSHFGLDVEYKTPVAGANAIPSNDVSVVLGVNGEVNGQIVCAINEQTAKNIVGMMMGGMTIEKLDDMYWSAIQEFGNWVAGSTATELSKENCLIDVTPPMVNDGQSNYRSSEQFITVPLASSLGLIDIHISLYQKAS</sequence>
<reference evidence="3 4" key="1">
    <citation type="submission" date="2018-10" db="EMBL/GenBank/DDBJ databases">
        <title>Bacillus Keqinensis sp. nov., a moderately halophilic bacterium isolated from a saline-alkaline lake.</title>
        <authorList>
            <person name="Wang H."/>
        </authorList>
    </citation>
    <scope>NUCLEOTIDE SEQUENCE [LARGE SCALE GENOMIC DNA]</scope>
    <source>
        <strain evidence="3 4">KQ-3</strain>
    </source>
</reference>
<evidence type="ECO:0000313" key="3">
    <source>
        <dbReference type="EMBL" id="RNA70528.1"/>
    </source>
</evidence>
<dbReference type="Proteomes" id="UP000278746">
    <property type="component" value="Unassembled WGS sequence"/>
</dbReference>
<dbReference type="InterPro" id="IPR028976">
    <property type="entry name" value="CheC-like_sf"/>
</dbReference>
<evidence type="ECO:0000259" key="2">
    <source>
        <dbReference type="Pfam" id="PF13690"/>
    </source>
</evidence>
<dbReference type="InterPro" id="IPR038756">
    <property type="entry name" value="CheX-like"/>
</dbReference>
<dbReference type="GO" id="GO:0006935">
    <property type="term" value="P:chemotaxis"/>
    <property type="evidence" value="ECO:0007669"/>
    <property type="project" value="UniProtKB-KW"/>
</dbReference>
<dbReference type="InterPro" id="IPR028051">
    <property type="entry name" value="CheX-like_dom"/>
</dbReference>
<dbReference type="CDD" id="cd17906">
    <property type="entry name" value="CheX"/>
    <property type="match status" value="1"/>
</dbReference>
<dbReference type="PANTHER" id="PTHR39452:SF1">
    <property type="entry name" value="CHEY-P PHOSPHATASE CHEX"/>
    <property type="match status" value="1"/>
</dbReference>
<protein>
    <submittedName>
        <fullName evidence="3">Chemotaxis protein CheX</fullName>
    </submittedName>
</protein>
<dbReference type="Gene3D" id="3.40.1550.10">
    <property type="entry name" value="CheC-like"/>
    <property type="match status" value="1"/>
</dbReference>
<dbReference type="EMBL" id="RHIB01000001">
    <property type="protein sequence ID" value="RNA70528.1"/>
    <property type="molecule type" value="Genomic_DNA"/>
</dbReference>
<name>A0A3M7TY57_9BACI</name>